<evidence type="ECO:0000313" key="4">
    <source>
        <dbReference type="EMBL" id="CKR40582.1"/>
    </source>
</evidence>
<evidence type="ECO:0000313" key="7">
    <source>
        <dbReference type="Proteomes" id="UP000050164"/>
    </source>
</evidence>
<evidence type="ECO:0000313" key="2">
    <source>
        <dbReference type="EMBL" id="CFE39801.1"/>
    </source>
</evidence>
<reference evidence="5 6" key="1">
    <citation type="submission" date="2015-03" db="EMBL/GenBank/DDBJ databases">
        <authorList>
            <consortium name="Pathogen Informatics"/>
        </authorList>
    </citation>
    <scope>NUCLEOTIDE SEQUENCE [LARGE SCALE GENOMIC DNA]</scope>
    <source>
        <strain evidence="4 7">Bir 185</strain>
        <strain evidence="3 5">C09601061</strain>
        <strain evidence="2 6">G09901357</strain>
    </source>
</reference>
<dbReference type="Proteomes" id="UP000048289">
    <property type="component" value="Unassembled WGS sequence"/>
</dbReference>
<organism evidence="4 7">
    <name type="scientific">Mycobacterium tuberculosis</name>
    <dbReference type="NCBI Taxonomy" id="1773"/>
    <lineage>
        <taxon>Bacteria</taxon>
        <taxon>Bacillati</taxon>
        <taxon>Actinomycetota</taxon>
        <taxon>Actinomycetes</taxon>
        <taxon>Mycobacteriales</taxon>
        <taxon>Mycobacteriaceae</taxon>
        <taxon>Mycobacterium</taxon>
        <taxon>Mycobacterium tuberculosis complex</taxon>
    </lineage>
</organism>
<dbReference type="Proteomes" id="UP000046680">
    <property type="component" value="Unassembled WGS sequence"/>
</dbReference>
<evidence type="ECO:0000313" key="6">
    <source>
        <dbReference type="Proteomes" id="UP000048289"/>
    </source>
</evidence>
<evidence type="ECO:0000256" key="1">
    <source>
        <dbReference type="SAM" id="MobiDB-lite"/>
    </source>
</evidence>
<dbReference type="EMBL" id="CNFT01000236">
    <property type="protein sequence ID" value="CKR40582.1"/>
    <property type="molecule type" value="Genomic_DNA"/>
</dbReference>
<gene>
    <name evidence="3" type="ORF">ERS007657_03729</name>
    <name evidence="2" type="ORF">ERS007681_02189</name>
    <name evidence="4" type="ORF">ERS027659_01330</name>
</gene>
<accession>A0A654ZTS8</accession>
<evidence type="ECO:0000313" key="5">
    <source>
        <dbReference type="Proteomes" id="UP000046680"/>
    </source>
</evidence>
<dbReference type="Proteomes" id="UP000050164">
    <property type="component" value="Unassembled WGS sequence"/>
</dbReference>
<name>A0A654ZTS8_MYCTX</name>
<dbReference type="AlphaFoldDB" id="A0A654ZTS8"/>
<dbReference type="EMBL" id="CFOE01000270">
    <property type="protein sequence ID" value="CFE39801.1"/>
    <property type="molecule type" value="Genomic_DNA"/>
</dbReference>
<feature type="region of interest" description="Disordered" evidence="1">
    <location>
        <begin position="99"/>
        <end position="122"/>
    </location>
</feature>
<dbReference type="EMBL" id="CGCX01001962">
    <property type="protein sequence ID" value="CFS04249.1"/>
    <property type="molecule type" value="Genomic_DNA"/>
</dbReference>
<evidence type="ECO:0000313" key="3">
    <source>
        <dbReference type="EMBL" id="CFS04249.1"/>
    </source>
</evidence>
<proteinExistence type="predicted"/>
<protein>
    <submittedName>
        <fullName evidence="4">Uncharacterized protein</fullName>
    </submittedName>
</protein>
<sequence length="134" mass="13876">MAQVVGAELHLEAVCCGLSGCIHHPGVVDQQVDALVVRLQLCRGGAHRRQRGQVKLLKLYFGAGGGLGDACRRLLALVEVAHSQHHVCTMGGKRCGGLESKSGVGPRDDGGPAGLVRNVGGSPFGHEGSSLCFD</sequence>